<dbReference type="AlphaFoldDB" id="R7SG93"/>
<dbReference type="RefSeq" id="XP_007272286.1">
    <property type="nucleotide sequence ID" value="XM_007272224.1"/>
</dbReference>
<keyword evidence="2" id="KW-1185">Reference proteome</keyword>
<accession>R7SG93</accession>
<dbReference type="OrthoDB" id="511529at2759"/>
<protein>
    <submittedName>
        <fullName evidence="1">Uncharacterized protein</fullName>
    </submittedName>
</protein>
<dbReference type="Proteomes" id="UP000053630">
    <property type="component" value="Unassembled WGS sequence"/>
</dbReference>
<reference evidence="2" key="1">
    <citation type="journal article" date="2012" name="Science">
        <title>The Paleozoic origin of enzymatic lignin decomposition reconstructed from 31 fungal genomes.</title>
        <authorList>
            <person name="Floudas D."/>
            <person name="Binder M."/>
            <person name="Riley R."/>
            <person name="Barry K."/>
            <person name="Blanchette R.A."/>
            <person name="Henrissat B."/>
            <person name="Martinez A.T."/>
            <person name="Otillar R."/>
            <person name="Spatafora J.W."/>
            <person name="Yadav J.S."/>
            <person name="Aerts A."/>
            <person name="Benoit I."/>
            <person name="Boyd A."/>
            <person name="Carlson A."/>
            <person name="Copeland A."/>
            <person name="Coutinho P.M."/>
            <person name="de Vries R.P."/>
            <person name="Ferreira P."/>
            <person name="Findley K."/>
            <person name="Foster B."/>
            <person name="Gaskell J."/>
            <person name="Glotzer D."/>
            <person name="Gorecki P."/>
            <person name="Heitman J."/>
            <person name="Hesse C."/>
            <person name="Hori C."/>
            <person name="Igarashi K."/>
            <person name="Jurgens J.A."/>
            <person name="Kallen N."/>
            <person name="Kersten P."/>
            <person name="Kohler A."/>
            <person name="Kuees U."/>
            <person name="Kumar T.K.A."/>
            <person name="Kuo A."/>
            <person name="LaButti K."/>
            <person name="Larrondo L.F."/>
            <person name="Lindquist E."/>
            <person name="Ling A."/>
            <person name="Lombard V."/>
            <person name="Lucas S."/>
            <person name="Lundell T."/>
            <person name="Martin R."/>
            <person name="McLaughlin D.J."/>
            <person name="Morgenstern I."/>
            <person name="Morin E."/>
            <person name="Murat C."/>
            <person name="Nagy L.G."/>
            <person name="Nolan M."/>
            <person name="Ohm R.A."/>
            <person name="Patyshakuliyeva A."/>
            <person name="Rokas A."/>
            <person name="Ruiz-Duenas F.J."/>
            <person name="Sabat G."/>
            <person name="Salamov A."/>
            <person name="Samejima M."/>
            <person name="Schmutz J."/>
            <person name="Slot J.C."/>
            <person name="St John F."/>
            <person name="Stenlid J."/>
            <person name="Sun H."/>
            <person name="Sun S."/>
            <person name="Syed K."/>
            <person name="Tsang A."/>
            <person name="Wiebenga A."/>
            <person name="Young D."/>
            <person name="Pisabarro A."/>
            <person name="Eastwood D.C."/>
            <person name="Martin F."/>
            <person name="Cullen D."/>
            <person name="Grigoriev I.V."/>
            <person name="Hibbett D.S."/>
        </authorList>
    </citation>
    <scope>NUCLEOTIDE SEQUENCE [LARGE SCALE GENOMIC DNA]</scope>
    <source>
        <strain evidence="2">MF3/22</strain>
    </source>
</reference>
<gene>
    <name evidence="1" type="ORF">FOMMEDRAFT_99345</name>
</gene>
<evidence type="ECO:0000313" key="2">
    <source>
        <dbReference type="Proteomes" id="UP000053630"/>
    </source>
</evidence>
<feature type="non-terminal residue" evidence="1">
    <location>
        <position position="1"/>
    </location>
</feature>
<dbReference type="GeneID" id="18681032"/>
<name>R7SG93_FOMME</name>
<dbReference type="Gene3D" id="1.10.472.170">
    <property type="match status" value="1"/>
</dbReference>
<dbReference type="eggNOG" id="KOG1598">
    <property type="taxonomic scope" value="Eukaryota"/>
</dbReference>
<sequence>GNDFCVGCGTVFEENAIVSEVVFGESSSGAAIVQGSFVGQGATHSRMGVPYGKRNTSESREQTIDNASRKIRNVGTVMRLSGFVQTATIRMYTLALEHKYTFLQLNLRLHQRLY</sequence>
<proteinExistence type="predicted"/>
<dbReference type="EMBL" id="JH718444">
    <property type="protein sequence ID" value="EJC97450.1"/>
    <property type="molecule type" value="Genomic_DNA"/>
</dbReference>
<organism evidence="1 2">
    <name type="scientific">Fomitiporia mediterranea (strain MF3/22)</name>
    <name type="common">Grapevine white-rot fungus</name>
    <dbReference type="NCBI Taxonomy" id="694068"/>
    <lineage>
        <taxon>Eukaryota</taxon>
        <taxon>Fungi</taxon>
        <taxon>Dikarya</taxon>
        <taxon>Basidiomycota</taxon>
        <taxon>Agaricomycotina</taxon>
        <taxon>Agaricomycetes</taxon>
        <taxon>Hymenochaetales</taxon>
        <taxon>Hymenochaetaceae</taxon>
        <taxon>Fomitiporia</taxon>
    </lineage>
</organism>
<dbReference type="KEGG" id="fme:FOMMEDRAFT_99345"/>
<evidence type="ECO:0000313" key="1">
    <source>
        <dbReference type="EMBL" id="EJC97450.1"/>
    </source>
</evidence>